<evidence type="ECO:0000259" key="5">
    <source>
        <dbReference type="SMART" id="SM00858"/>
    </source>
</evidence>
<gene>
    <name evidence="6" type="ORF">GCM10011360_38290</name>
</gene>
<dbReference type="PANTHER" id="PTHR36307">
    <property type="entry name" value="FLAGELLA BASAL BODY P-RING FORMATION PROTEIN FLGA"/>
    <property type="match status" value="1"/>
</dbReference>
<dbReference type="InterPro" id="IPR017585">
    <property type="entry name" value="SAF_FlgA"/>
</dbReference>
<dbReference type="PANTHER" id="PTHR36307:SF1">
    <property type="entry name" value="FLAGELLA BASAL BODY P-RING FORMATION PROTEIN FLGA"/>
    <property type="match status" value="1"/>
</dbReference>
<accession>A0A917AFG2</accession>
<evidence type="ECO:0000256" key="3">
    <source>
        <dbReference type="ARBA" id="ARBA00022764"/>
    </source>
</evidence>
<dbReference type="Pfam" id="PF13144">
    <property type="entry name" value="ChapFlgA"/>
    <property type="match status" value="1"/>
</dbReference>
<keyword evidence="3 4" id="KW-0574">Periplasm</keyword>
<dbReference type="InterPro" id="IPR039246">
    <property type="entry name" value="Flagellar_FlgA"/>
</dbReference>
<feature type="signal peptide" evidence="4">
    <location>
        <begin position="1"/>
        <end position="22"/>
    </location>
</feature>
<keyword evidence="2 4" id="KW-0732">Signal</keyword>
<keyword evidence="4" id="KW-1005">Bacterial flagellum biogenesis</keyword>
<keyword evidence="6" id="KW-0282">Flagellum</keyword>
<dbReference type="SMART" id="SM00858">
    <property type="entry name" value="SAF"/>
    <property type="match status" value="1"/>
</dbReference>
<dbReference type="EMBL" id="BMFJ01000002">
    <property type="protein sequence ID" value="GGE47408.1"/>
    <property type="molecule type" value="Genomic_DNA"/>
</dbReference>
<comment type="similarity">
    <text evidence="4">Belongs to the FlgA family.</text>
</comment>
<evidence type="ECO:0000313" key="7">
    <source>
        <dbReference type="Proteomes" id="UP000612855"/>
    </source>
</evidence>
<reference evidence="7" key="1">
    <citation type="journal article" date="2019" name="Int. J. Syst. Evol. Microbiol.">
        <title>The Global Catalogue of Microorganisms (GCM) 10K type strain sequencing project: providing services to taxonomists for standard genome sequencing and annotation.</title>
        <authorList>
            <consortium name="The Broad Institute Genomics Platform"/>
            <consortium name="The Broad Institute Genome Sequencing Center for Infectious Disease"/>
            <person name="Wu L."/>
            <person name="Ma J."/>
        </authorList>
    </citation>
    <scope>NUCLEOTIDE SEQUENCE [LARGE SCALE GENOMIC DNA]</scope>
    <source>
        <strain evidence="7">CGMCC 1.12664</strain>
    </source>
</reference>
<comment type="caution">
    <text evidence="6">The sequence shown here is derived from an EMBL/GenBank/DDBJ whole genome shotgun (WGS) entry which is preliminary data.</text>
</comment>
<evidence type="ECO:0000256" key="4">
    <source>
        <dbReference type="RuleBase" id="RU362063"/>
    </source>
</evidence>
<comment type="function">
    <text evidence="4">Involved in the assembly process of the P-ring formation. It may associate with FlgF on the rod constituting a structure essential for the P-ring assembly or may act as a modulator protein for the P-ring assembly.</text>
</comment>
<dbReference type="NCBIfam" id="TIGR03170">
    <property type="entry name" value="flgA_cterm"/>
    <property type="match status" value="1"/>
</dbReference>
<keyword evidence="6" id="KW-0969">Cilium</keyword>
<keyword evidence="6" id="KW-0966">Cell projection</keyword>
<dbReference type="GO" id="GO:0042597">
    <property type="term" value="C:periplasmic space"/>
    <property type="evidence" value="ECO:0007669"/>
    <property type="project" value="UniProtKB-SubCell"/>
</dbReference>
<name>A0A917AFG2_9RHOB</name>
<protein>
    <recommendedName>
        <fullName evidence="4">Flagella basal body P-ring formation protein FlgA</fullName>
    </recommendedName>
</protein>
<feature type="chain" id="PRO_5038167359" description="Flagella basal body P-ring formation protein FlgA" evidence="4">
    <location>
        <begin position="23"/>
        <end position="137"/>
    </location>
</feature>
<dbReference type="CDD" id="cd11614">
    <property type="entry name" value="SAF_CpaB_FlgA_like"/>
    <property type="match status" value="1"/>
</dbReference>
<dbReference type="GO" id="GO:0044780">
    <property type="term" value="P:bacterial-type flagellum assembly"/>
    <property type="evidence" value="ECO:0007669"/>
    <property type="project" value="InterPro"/>
</dbReference>
<dbReference type="Proteomes" id="UP000612855">
    <property type="component" value="Unassembled WGS sequence"/>
</dbReference>
<dbReference type="AlphaFoldDB" id="A0A917AFG2"/>
<evidence type="ECO:0000256" key="2">
    <source>
        <dbReference type="ARBA" id="ARBA00022729"/>
    </source>
</evidence>
<feature type="domain" description="SAF" evidence="5">
    <location>
        <begin position="17"/>
        <end position="75"/>
    </location>
</feature>
<keyword evidence="7" id="KW-1185">Reference proteome</keyword>
<dbReference type="InterPro" id="IPR013974">
    <property type="entry name" value="SAF"/>
</dbReference>
<comment type="subcellular location">
    <subcellularLocation>
        <location evidence="1 4">Periplasm</location>
    </subcellularLocation>
</comment>
<dbReference type="Gene3D" id="2.30.30.760">
    <property type="match status" value="1"/>
</dbReference>
<sequence>MVARILPLLILAAPCAAETVVAARTVRPQSVLTAADLTLQDGTMPGSFASVAALIGKETRVVLYAGRPVLPEDIAAPAIVDRNQIVTLTFARDGLTIRTEGRSLGRAGVGDSVRVMNVQSRTTLSGRVQADGSVLVQ</sequence>
<organism evidence="6 7">
    <name type="scientific">Primorskyibacter flagellatus</name>
    <dbReference type="NCBI Taxonomy" id="1387277"/>
    <lineage>
        <taxon>Bacteria</taxon>
        <taxon>Pseudomonadati</taxon>
        <taxon>Pseudomonadota</taxon>
        <taxon>Alphaproteobacteria</taxon>
        <taxon>Rhodobacterales</taxon>
        <taxon>Roseobacteraceae</taxon>
        <taxon>Primorskyibacter</taxon>
    </lineage>
</organism>
<evidence type="ECO:0000256" key="1">
    <source>
        <dbReference type="ARBA" id="ARBA00004418"/>
    </source>
</evidence>
<dbReference type="RefSeq" id="WP_188479419.1">
    <property type="nucleotide sequence ID" value="NZ_BMFJ01000002.1"/>
</dbReference>
<proteinExistence type="inferred from homology"/>
<evidence type="ECO:0000313" key="6">
    <source>
        <dbReference type="EMBL" id="GGE47408.1"/>
    </source>
</evidence>